<sequence length="203" mass="23172">MGVFNKITTTFQGSRQFLRKSLEEYIIFNPEAKHLVLKSKTVLLLCQQAESRVEQLKSLKPDVDEGLIATIEYNKIQVKLHFTPEKFTLKEDSIEGELRLLKQPQFETESIVYRYLIAGWKTFLGGRIPDGVLPKEVRIEDNKIYYTLPQNQLQVLDALLHNIESGSVLMTNLKQGSLTIEASVAPSWNNIQIANLIQVLISK</sequence>
<organism evidence="1 2">
    <name type="scientific">Trichormus variabilis NIES-23</name>
    <dbReference type="NCBI Taxonomy" id="1973479"/>
    <lineage>
        <taxon>Bacteria</taxon>
        <taxon>Bacillati</taxon>
        <taxon>Cyanobacteriota</taxon>
        <taxon>Cyanophyceae</taxon>
        <taxon>Nostocales</taxon>
        <taxon>Nostocaceae</taxon>
        <taxon>Trichormus</taxon>
    </lineage>
</organism>
<keyword evidence="1" id="KW-0614">Plasmid</keyword>
<protein>
    <submittedName>
        <fullName evidence="1">Uncharacterized protein</fullName>
    </submittedName>
</protein>
<reference evidence="1 2" key="1">
    <citation type="submission" date="2017-06" db="EMBL/GenBank/DDBJ databases">
        <title>Genome sequencing of cyanobaciteial culture collection at National Institute for Environmental Studies (NIES).</title>
        <authorList>
            <person name="Hirose Y."/>
            <person name="Shimura Y."/>
            <person name="Fujisawa T."/>
            <person name="Nakamura Y."/>
            <person name="Kawachi M."/>
        </authorList>
    </citation>
    <scope>NUCLEOTIDE SEQUENCE [LARGE SCALE GENOMIC DNA]</scope>
    <source>
        <strain evidence="1 2">NIES-23</strain>
        <plasmid evidence="2">Plasmid Plasmid3 dna</plasmid>
    </source>
</reference>
<evidence type="ECO:0000313" key="1">
    <source>
        <dbReference type="EMBL" id="BAY73423.1"/>
    </source>
</evidence>
<gene>
    <name evidence="1" type="ORF">NIES23_62510</name>
</gene>
<proteinExistence type="predicted"/>
<dbReference type="Proteomes" id="UP000217507">
    <property type="component" value="Plasmid Plasmid3 dna"/>
</dbReference>
<dbReference type="AlphaFoldDB" id="A0A1Z4KX77"/>
<name>A0A1Z4KX77_ANAVA</name>
<dbReference type="EMBL" id="AP018219">
    <property type="protein sequence ID" value="BAY73423.1"/>
    <property type="molecule type" value="Genomic_DNA"/>
</dbReference>
<accession>A0A1Z4KX77</accession>
<evidence type="ECO:0000313" key="2">
    <source>
        <dbReference type="Proteomes" id="UP000217507"/>
    </source>
</evidence>
<geneLocation type="plasmid" evidence="1">
    <name>plasmid3</name>
</geneLocation>